<evidence type="ECO:0000256" key="5">
    <source>
        <dbReference type="ARBA" id="ARBA00023136"/>
    </source>
</evidence>
<feature type="transmembrane region" description="Helical" evidence="6">
    <location>
        <begin position="49"/>
        <end position="70"/>
    </location>
</feature>
<evidence type="ECO:0000313" key="9">
    <source>
        <dbReference type="Proteomes" id="UP000636949"/>
    </source>
</evidence>
<dbReference type="GO" id="GO:0022857">
    <property type="term" value="F:transmembrane transporter activity"/>
    <property type="evidence" value="ECO:0007669"/>
    <property type="project" value="InterPro"/>
</dbReference>
<dbReference type="Gene3D" id="1.20.1250.20">
    <property type="entry name" value="MFS general substrate transporter like domains"/>
    <property type="match status" value="1"/>
</dbReference>
<feature type="transmembrane region" description="Helical" evidence="6">
    <location>
        <begin position="257"/>
        <end position="280"/>
    </location>
</feature>
<reference evidence="8" key="2">
    <citation type="submission" date="2020-09" db="EMBL/GenBank/DDBJ databases">
        <authorList>
            <person name="Sun Q."/>
            <person name="Zhou Y."/>
        </authorList>
    </citation>
    <scope>NUCLEOTIDE SEQUENCE</scope>
    <source>
        <strain evidence="8">CGMCC 1.15758</strain>
    </source>
</reference>
<comment type="caution">
    <text evidence="8">The sequence shown here is derived from an EMBL/GenBank/DDBJ whole genome shotgun (WGS) entry which is preliminary data.</text>
</comment>
<evidence type="ECO:0000259" key="7">
    <source>
        <dbReference type="PROSITE" id="PS50850"/>
    </source>
</evidence>
<dbReference type="Pfam" id="PF07690">
    <property type="entry name" value="MFS_1"/>
    <property type="match status" value="1"/>
</dbReference>
<evidence type="ECO:0000313" key="8">
    <source>
        <dbReference type="EMBL" id="GGF96855.1"/>
    </source>
</evidence>
<dbReference type="PANTHER" id="PTHR23513">
    <property type="entry name" value="INTEGRAL MEMBRANE EFFLUX PROTEIN-RELATED"/>
    <property type="match status" value="1"/>
</dbReference>
<feature type="transmembrane region" description="Helical" evidence="6">
    <location>
        <begin position="287"/>
        <end position="304"/>
    </location>
</feature>
<organism evidence="8 9">
    <name type="scientific">Cysteiniphilum litorale</name>
    <dbReference type="NCBI Taxonomy" id="2056700"/>
    <lineage>
        <taxon>Bacteria</taxon>
        <taxon>Pseudomonadati</taxon>
        <taxon>Pseudomonadota</taxon>
        <taxon>Gammaproteobacteria</taxon>
        <taxon>Thiotrichales</taxon>
        <taxon>Fastidiosibacteraceae</taxon>
        <taxon>Cysteiniphilum</taxon>
    </lineage>
</organism>
<evidence type="ECO:0000256" key="3">
    <source>
        <dbReference type="ARBA" id="ARBA00022692"/>
    </source>
</evidence>
<feature type="transmembrane region" description="Helical" evidence="6">
    <location>
        <begin position="175"/>
        <end position="193"/>
    </location>
</feature>
<dbReference type="OrthoDB" id="9775268at2"/>
<dbReference type="AlphaFoldDB" id="A0A8J3E8W9"/>
<keyword evidence="2" id="KW-1003">Cell membrane</keyword>
<keyword evidence="4 6" id="KW-1133">Transmembrane helix</keyword>
<dbReference type="InterPro" id="IPR020846">
    <property type="entry name" value="MFS_dom"/>
</dbReference>
<dbReference type="InterPro" id="IPR036259">
    <property type="entry name" value="MFS_trans_sf"/>
</dbReference>
<feature type="transmembrane region" description="Helical" evidence="6">
    <location>
        <begin position="151"/>
        <end position="169"/>
    </location>
</feature>
<dbReference type="RefSeq" id="WP_117002391.1">
    <property type="nucleotide sequence ID" value="NZ_BMJS01000011.1"/>
</dbReference>
<name>A0A8J3E8W9_9GAMM</name>
<evidence type="ECO:0000256" key="2">
    <source>
        <dbReference type="ARBA" id="ARBA00022475"/>
    </source>
</evidence>
<dbReference type="PANTHER" id="PTHR23513:SF6">
    <property type="entry name" value="MAJOR FACILITATOR SUPERFAMILY ASSOCIATED DOMAIN-CONTAINING PROTEIN"/>
    <property type="match status" value="1"/>
</dbReference>
<gene>
    <name evidence="8" type="ORF">GCM10010995_12660</name>
</gene>
<proteinExistence type="predicted"/>
<dbReference type="Proteomes" id="UP000636949">
    <property type="component" value="Unassembled WGS sequence"/>
</dbReference>
<feature type="transmembrane region" description="Helical" evidence="6">
    <location>
        <begin position="310"/>
        <end position="330"/>
    </location>
</feature>
<reference evidence="8" key="1">
    <citation type="journal article" date="2014" name="Int. J. Syst. Evol. Microbiol.">
        <title>Complete genome sequence of Corynebacterium casei LMG S-19264T (=DSM 44701T), isolated from a smear-ripened cheese.</title>
        <authorList>
            <consortium name="US DOE Joint Genome Institute (JGI-PGF)"/>
            <person name="Walter F."/>
            <person name="Albersmeier A."/>
            <person name="Kalinowski J."/>
            <person name="Ruckert C."/>
        </authorList>
    </citation>
    <scope>NUCLEOTIDE SEQUENCE</scope>
    <source>
        <strain evidence="8">CGMCC 1.15758</strain>
    </source>
</reference>
<keyword evidence="3 6" id="KW-0812">Transmembrane</keyword>
<feature type="transmembrane region" description="Helical" evidence="6">
    <location>
        <begin position="109"/>
        <end position="131"/>
    </location>
</feature>
<dbReference type="EMBL" id="BMJS01000011">
    <property type="protein sequence ID" value="GGF96855.1"/>
    <property type="molecule type" value="Genomic_DNA"/>
</dbReference>
<feature type="domain" description="Major facilitator superfamily (MFS) profile" evidence="7">
    <location>
        <begin position="213"/>
        <end position="405"/>
    </location>
</feature>
<evidence type="ECO:0000256" key="4">
    <source>
        <dbReference type="ARBA" id="ARBA00022989"/>
    </source>
</evidence>
<feature type="transmembrane region" description="Helical" evidence="6">
    <location>
        <begin position="222"/>
        <end position="245"/>
    </location>
</feature>
<dbReference type="SUPFAM" id="SSF103473">
    <property type="entry name" value="MFS general substrate transporter"/>
    <property type="match status" value="1"/>
</dbReference>
<feature type="transmembrane region" description="Helical" evidence="6">
    <location>
        <begin position="351"/>
        <end position="372"/>
    </location>
</feature>
<sequence length="405" mass="46253">MKSYLKARAGLFKNSSFTCACIMSFFSAIAVGVAYVSFSWHLLEIYNSVNAIIIFMFSWWVSGAVLSPVTGYVADRFPRQKIIIATNSARVIVIAAFLMFGYLDTLAEVYFFTSFWGLILAFYMPAMLIMVREIFSDDSYLLYANSTMDGIFEIGMVIGMSLGGLLVVFFNMHQILYFLLFGTAVALIASFGVRPRRHVERRESGFIEDWRMVYRFLRQKRFVFWFYVAEVGFTCLFMTVPIFIAPYAKNILQASSWQFALIETGFSIGFIIGCIILPWFADRYSEVKTIVGALLVSVCLYFMLAIVHSVWLALIFYFIIGICLSCWAISVTLAQRHTDITLQGKTQGLSYGLSGLMVMVIYTMFLIINSQMHFPSNYWFYFIIILALMIIYPLLRGGKLQKNQG</sequence>
<protein>
    <submittedName>
        <fullName evidence="8">MFS transporter</fullName>
    </submittedName>
</protein>
<dbReference type="InterPro" id="IPR011701">
    <property type="entry name" value="MFS"/>
</dbReference>
<feature type="transmembrane region" description="Helical" evidence="6">
    <location>
        <begin position="82"/>
        <end position="103"/>
    </location>
</feature>
<dbReference type="GO" id="GO:0005886">
    <property type="term" value="C:plasma membrane"/>
    <property type="evidence" value="ECO:0007669"/>
    <property type="project" value="UniProtKB-SubCell"/>
</dbReference>
<evidence type="ECO:0000256" key="1">
    <source>
        <dbReference type="ARBA" id="ARBA00004651"/>
    </source>
</evidence>
<dbReference type="PROSITE" id="PS50850">
    <property type="entry name" value="MFS"/>
    <property type="match status" value="1"/>
</dbReference>
<keyword evidence="5 6" id="KW-0472">Membrane</keyword>
<accession>A0A8J3E8W9</accession>
<keyword evidence="9" id="KW-1185">Reference proteome</keyword>
<evidence type="ECO:0000256" key="6">
    <source>
        <dbReference type="SAM" id="Phobius"/>
    </source>
</evidence>
<feature type="transmembrane region" description="Helical" evidence="6">
    <location>
        <begin position="378"/>
        <end position="395"/>
    </location>
</feature>
<feature type="transmembrane region" description="Helical" evidence="6">
    <location>
        <begin position="21"/>
        <end position="43"/>
    </location>
</feature>
<comment type="subcellular location">
    <subcellularLocation>
        <location evidence="1">Cell membrane</location>
        <topology evidence="1">Multi-pass membrane protein</topology>
    </subcellularLocation>
</comment>
<dbReference type="CDD" id="cd06173">
    <property type="entry name" value="MFS_MefA_like"/>
    <property type="match status" value="1"/>
</dbReference>